<evidence type="ECO:0000256" key="1">
    <source>
        <dbReference type="SAM" id="MobiDB-lite"/>
    </source>
</evidence>
<keyword evidence="3" id="KW-1185">Reference proteome</keyword>
<name>A0ABM3VRP1_ERIEU</name>
<evidence type="ECO:0000313" key="4">
    <source>
        <dbReference type="RefSeq" id="XP_060027000.1"/>
    </source>
</evidence>
<evidence type="ECO:0000313" key="3">
    <source>
        <dbReference type="Proteomes" id="UP001652624"/>
    </source>
</evidence>
<organism evidence="3 4">
    <name type="scientific">Erinaceus europaeus</name>
    <name type="common">Western European hedgehog</name>
    <dbReference type="NCBI Taxonomy" id="9365"/>
    <lineage>
        <taxon>Eukaryota</taxon>
        <taxon>Metazoa</taxon>
        <taxon>Chordata</taxon>
        <taxon>Craniata</taxon>
        <taxon>Vertebrata</taxon>
        <taxon>Euteleostomi</taxon>
        <taxon>Mammalia</taxon>
        <taxon>Eutheria</taxon>
        <taxon>Laurasiatheria</taxon>
        <taxon>Eulipotyphla</taxon>
        <taxon>Erinaceidae</taxon>
        <taxon>Erinaceinae</taxon>
        <taxon>Erinaceus</taxon>
    </lineage>
</organism>
<protein>
    <submittedName>
        <fullName evidence="4">Mucin-20</fullName>
    </submittedName>
</protein>
<feature type="region of interest" description="Disordered" evidence="1">
    <location>
        <begin position="23"/>
        <end position="56"/>
    </location>
</feature>
<feature type="chain" id="PRO_5047396652" evidence="2">
    <location>
        <begin position="21"/>
        <end position="406"/>
    </location>
</feature>
<proteinExistence type="predicted"/>
<gene>
    <name evidence="4" type="primary">MUC20</name>
</gene>
<feature type="compositionally biased region" description="Low complexity" evidence="1">
    <location>
        <begin position="169"/>
        <end position="294"/>
    </location>
</feature>
<evidence type="ECO:0000256" key="2">
    <source>
        <dbReference type="SAM" id="SignalP"/>
    </source>
</evidence>
<dbReference type="RefSeq" id="XP_060027000.1">
    <property type="nucleotide sequence ID" value="XM_060171017.1"/>
</dbReference>
<feature type="signal peptide" evidence="2">
    <location>
        <begin position="1"/>
        <end position="20"/>
    </location>
</feature>
<sequence>MGRLWSLALALLCFCWGSGAPPSSVGPRTHPRGPQVTGQDPDPQTQPPGLKSSSERGIHTTIPAAERGVHTATQAEACPSGLLLPGWAPVGSQAKVGARAAKLLPGTEATPGAPAGVTTTGTVTGWGLWVTASASLWAGDSSVEVLGISVVHVSAGAEGEASEDSAPRSGDSAPPSGVSAPPSGVSASPSEDGVSPSGVSAPPSGVSASPSEESAPPSEDSAPPSGVSAPPSGVSASPSEDGVSPSGVSAPPSGVSASPSEDGAPPSGVSAPPSGVGVRPSGFCAPRSSSAAALPGGGGEGGGPPAPESPVPPDSSAPPASATGRPHGSVTARTPRTPVTGPEGRPPRVPAGAEGEGGFLLLRLRVASPKDLTDPRMAEGLLLQLRRHLHVMVPPVHVSLLRVGSA</sequence>
<keyword evidence="2" id="KW-0732">Signal</keyword>
<accession>A0ABM3VRP1</accession>
<dbReference type="InterPro" id="IPR034551">
    <property type="entry name" value="MUC20"/>
</dbReference>
<feature type="compositionally biased region" description="Low complexity" evidence="1">
    <location>
        <begin position="33"/>
        <end position="49"/>
    </location>
</feature>
<feature type="region of interest" description="Disordered" evidence="1">
    <location>
        <begin position="158"/>
        <end position="354"/>
    </location>
</feature>
<dbReference type="PANTHER" id="PTHR37358:SF1">
    <property type="entry name" value="MUCIN-20"/>
    <property type="match status" value="1"/>
</dbReference>
<dbReference type="Proteomes" id="UP001652624">
    <property type="component" value="Chromosome 14"/>
</dbReference>
<reference evidence="4" key="1">
    <citation type="submission" date="2025-08" db="UniProtKB">
        <authorList>
            <consortium name="RefSeq"/>
        </authorList>
    </citation>
    <scope>IDENTIFICATION</scope>
</reference>
<dbReference type="PANTHER" id="PTHR37358">
    <property type="entry name" value="MUCIN-20"/>
    <property type="match status" value="1"/>
</dbReference>
<dbReference type="GeneID" id="132532704"/>
<feature type="compositionally biased region" description="Pro residues" evidence="1">
    <location>
        <begin position="304"/>
        <end position="316"/>
    </location>
</feature>